<dbReference type="RefSeq" id="WP_146743929.1">
    <property type="nucleotide sequence ID" value="NZ_CP063191.1"/>
</dbReference>
<sequence>MTTTHFPTIEEFTRQLAHMGIDPLWYDTESIARRITTSTAEGFTVELPRFDGGQEMTPLQAFWSACMDNARWPANHVDDVHLEEFARACLEDPSAVGTYAAMDAAEEIQEETDQYIDTEMMDDDDALEILGKLGRDRYGNTRPLAWSRA</sequence>
<comment type="caution">
    <text evidence="1">The sequence shown here is derived from an EMBL/GenBank/DDBJ whole genome shotgun (WGS) entry which is preliminary data.</text>
</comment>
<reference evidence="1 2" key="1">
    <citation type="journal article" date="2018" name="Syst. Appl. Microbiol.">
        <title>Corynebacterium heidelbergense sp. nov., isolated from the preen glands of Egyptian geese (Alopochen aegyptiacus).</title>
        <authorList>
            <person name="Braun M.S."/>
            <person name="Wang E."/>
            <person name="Zimmermann S."/>
            <person name="Wink M."/>
        </authorList>
    </citation>
    <scope>NUCLEOTIDE SEQUENCE [LARGE SCALE GENOMIC DNA]</scope>
    <source>
        <strain evidence="1 2">DSM 104638</strain>
    </source>
</reference>
<dbReference type="AlphaFoldDB" id="A0A364V6T8"/>
<organism evidence="1 2">
    <name type="scientific">Corynebacterium heidelbergense</name>
    <dbReference type="NCBI Taxonomy" id="2055947"/>
    <lineage>
        <taxon>Bacteria</taxon>
        <taxon>Bacillati</taxon>
        <taxon>Actinomycetota</taxon>
        <taxon>Actinomycetes</taxon>
        <taxon>Mycobacteriales</taxon>
        <taxon>Corynebacteriaceae</taxon>
        <taxon>Corynebacterium</taxon>
    </lineage>
</organism>
<name>A0A364V6T8_9CORY</name>
<proteinExistence type="predicted"/>
<protein>
    <submittedName>
        <fullName evidence="1">Uncharacterized protein</fullName>
    </submittedName>
</protein>
<accession>A0A364V6T8</accession>
<evidence type="ECO:0000313" key="2">
    <source>
        <dbReference type="Proteomes" id="UP000251047"/>
    </source>
</evidence>
<dbReference type="Proteomes" id="UP000251047">
    <property type="component" value="Unassembled WGS sequence"/>
</dbReference>
<gene>
    <name evidence="1" type="ORF">CWC39_10490</name>
</gene>
<evidence type="ECO:0000313" key="1">
    <source>
        <dbReference type="EMBL" id="RAV32365.1"/>
    </source>
</evidence>
<dbReference type="EMBL" id="PHQP01000159">
    <property type="protein sequence ID" value="RAV32365.1"/>
    <property type="molecule type" value="Genomic_DNA"/>
</dbReference>